<dbReference type="Proteomes" id="UP000708208">
    <property type="component" value="Unassembled WGS sequence"/>
</dbReference>
<protein>
    <submittedName>
        <fullName evidence="1">Uncharacterized protein</fullName>
    </submittedName>
</protein>
<evidence type="ECO:0000313" key="2">
    <source>
        <dbReference type="Proteomes" id="UP000708208"/>
    </source>
</evidence>
<feature type="non-terminal residue" evidence="1">
    <location>
        <position position="43"/>
    </location>
</feature>
<reference evidence="1" key="1">
    <citation type="submission" date="2021-06" db="EMBL/GenBank/DDBJ databases">
        <authorList>
            <person name="Hodson N. C."/>
            <person name="Mongue J. A."/>
            <person name="Jaron S. K."/>
        </authorList>
    </citation>
    <scope>NUCLEOTIDE SEQUENCE</scope>
</reference>
<dbReference type="OrthoDB" id="10253113at2759"/>
<sequence>MSTPGFSSILKLTELDDFIAPSQECIKPAQPLKPTPQPSAAKV</sequence>
<comment type="caution">
    <text evidence="1">The sequence shown here is derived from an EMBL/GenBank/DDBJ whole genome shotgun (WGS) entry which is preliminary data.</text>
</comment>
<accession>A0A8J2KVR6</accession>
<proteinExistence type="predicted"/>
<evidence type="ECO:0000313" key="1">
    <source>
        <dbReference type="EMBL" id="CAG7820701.1"/>
    </source>
</evidence>
<gene>
    <name evidence="1" type="ORF">AFUS01_LOCUS31078</name>
</gene>
<keyword evidence="2" id="KW-1185">Reference proteome</keyword>
<organism evidence="1 2">
    <name type="scientific">Allacma fusca</name>
    <dbReference type="NCBI Taxonomy" id="39272"/>
    <lineage>
        <taxon>Eukaryota</taxon>
        <taxon>Metazoa</taxon>
        <taxon>Ecdysozoa</taxon>
        <taxon>Arthropoda</taxon>
        <taxon>Hexapoda</taxon>
        <taxon>Collembola</taxon>
        <taxon>Symphypleona</taxon>
        <taxon>Sminthuridae</taxon>
        <taxon>Allacma</taxon>
    </lineage>
</organism>
<dbReference type="AlphaFoldDB" id="A0A8J2KVR6"/>
<dbReference type="EMBL" id="CAJVCH010487186">
    <property type="protein sequence ID" value="CAG7820701.1"/>
    <property type="molecule type" value="Genomic_DNA"/>
</dbReference>
<name>A0A8J2KVR6_9HEXA</name>